<accession>A0A8T8WI31</accession>
<dbReference type="PANTHER" id="PTHR21248">
    <property type="entry name" value="CARDIOLIPIN SYNTHASE"/>
    <property type="match status" value="1"/>
</dbReference>
<proteinExistence type="predicted"/>
<dbReference type="Pfam" id="PF13091">
    <property type="entry name" value="PLDc_2"/>
    <property type="match status" value="1"/>
</dbReference>
<dbReference type="SUPFAM" id="SSF56024">
    <property type="entry name" value="Phospholipase D/nuclease"/>
    <property type="match status" value="1"/>
</dbReference>
<evidence type="ECO:0000313" key="4">
    <source>
        <dbReference type="Proteomes" id="UP000826254"/>
    </source>
</evidence>
<evidence type="ECO:0000313" key="3">
    <source>
        <dbReference type="EMBL" id="QZP39532.1"/>
    </source>
</evidence>
<dbReference type="Gene3D" id="3.30.870.10">
    <property type="entry name" value="Endonuclease Chain A"/>
    <property type="match status" value="1"/>
</dbReference>
<dbReference type="InterPro" id="IPR001736">
    <property type="entry name" value="PLipase_D/transphosphatidylase"/>
</dbReference>
<organism evidence="3 4">
    <name type="scientific">Halobaculum magnesiiphilum</name>
    <dbReference type="NCBI Taxonomy" id="1017351"/>
    <lineage>
        <taxon>Archaea</taxon>
        <taxon>Methanobacteriati</taxon>
        <taxon>Methanobacteriota</taxon>
        <taxon>Stenosarchaea group</taxon>
        <taxon>Halobacteria</taxon>
        <taxon>Halobacteriales</taxon>
        <taxon>Haloferacaceae</taxon>
        <taxon>Halobaculum</taxon>
    </lineage>
</organism>
<dbReference type="KEGG" id="hmp:K6T50_18350"/>
<dbReference type="AlphaFoldDB" id="A0A8T8WI31"/>
<gene>
    <name evidence="3" type="ORF">K6T50_18350</name>
</gene>
<keyword evidence="3" id="KW-0614">Plasmid</keyword>
<name>A0A8T8WI31_9EURY</name>
<dbReference type="InterPro" id="IPR025202">
    <property type="entry name" value="PLD-like_dom"/>
</dbReference>
<evidence type="ECO:0000256" key="1">
    <source>
        <dbReference type="SAM" id="MobiDB-lite"/>
    </source>
</evidence>
<dbReference type="PROSITE" id="PS50035">
    <property type="entry name" value="PLD"/>
    <property type="match status" value="1"/>
</dbReference>
<dbReference type="Proteomes" id="UP000826254">
    <property type="component" value="Plasmid unnamed2"/>
</dbReference>
<sequence length="324" mass="35184">MTGADPPHELSDGTPLVSDWTPVRIIESPERLGHIRDALATYGDDGTQLPPSSSPDDGSSDPTVVEIDLSGLNERLEQHTSADRLLSAQEFTTLVTSLIDGDAAVEYDTGASSYARYTFAVDLHLAQSYFDQWIAAATNKAVDAARQPEPTESSLVATLPPDADPVARQAVDRTDLQLQTLLNRADDIARIAAPYFDPDERVFEAIVALPERGVETRVLTREVRPAHGDPDTRAAIDRLRENMSASARDLFEVRDLYEKGPGGQEEAIHAKAVIVDGSRCYLGSANLIQTALTSNFELGVLMEGPAVEDVVKVFDAMFRRAVPV</sequence>
<geneLocation type="plasmid" evidence="3 4">
    <name>unnamed2</name>
</geneLocation>
<dbReference type="GO" id="GO:0032049">
    <property type="term" value="P:cardiolipin biosynthetic process"/>
    <property type="evidence" value="ECO:0007669"/>
    <property type="project" value="UniProtKB-ARBA"/>
</dbReference>
<evidence type="ECO:0000259" key="2">
    <source>
        <dbReference type="PROSITE" id="PS50035"/>
    </source>
</evidence>
<feature type="region of interest" description="Disordered" evidence="1">
    <location>
        <begin position="1"/>
        <end position="23"/>
    </location>
</feature>
<feature type="domain" description="PLD phosphodiesterase" evidence="2">
    <location>
        <begin position="264"/>
        <end position="291"/>
    </location>
</feature>
<dbReference type="PANTHER" id="PTHR21248:SF12">
    <property type="entry name" value="CARDIOLIPIN SYNTHASE C"/>
    <property type="match status" value="1"/>
</dbReference>
<dbReference type="EMBL" id="CP081960">
    <property type="protein sequence ID" value="QZP39532.1"/>
    <property type="molecule type" value="Genomic_DNA"/>
</dbReference>
<protein>
    <submittedName>
        <fullName evidence="3">Phospholipase D family protein</fullName>
    </submittedName>
</protein>
<feature type="region of interest" description="Disordered" evidence="1">
    <location>
        <begin position="41"/>
        <end position="63"/>
    </location>
</feature>
<dbReference type="RefSeq" id="WP_222609281.1">
    <property type="nucleotide sequence ID" value="NZ_CP081960.1"/>
</dbReference>
<dbReference type="GO" id="GO:0030572">
    <property type="term" value="F:phosphatidyltransferase activity"/>
    <property type="evidence" value="ECO:0007669"/>
    <property type="project" value="UniProtKB-ARBA"/>
</dbReference>
<keyword evidence="4" id="KW-1185">Reference proteome</keyword>
<feature type="compositionally biased region" description="Low complexity" evidence="1">
    <location>
        <begin position="50"/>
        <end position="62"/>
    </location>
</feature>
<feature type="compositionally biased region" description="Basic and acidic residues" evidence="1">
    <location>
        <begin position="1"/>
        <end position="11"/>
    </location>
</feature>
<dbReference type="GeneID" id="67180146"/>
<reference evidence="3 4" key="1">
    <citation type="journal article" date="2021" name="Int. J. Syst. Evol. Microbiol.">
        <title>Halobaculum halophilum sp. nov. and Halobaculum salinum sp. nov., isolated from salt lake and saline soil.</title>
        <authorList>
            <person name="Cui H.L."/>
            <person name="Shi X.W."/>
            <person name="Yin X.M."/>
            <person name="Yang X.Y."/>
            <person name="Hou J."/>
            <person name="Zhu L."/>
        </authorList>
    </citation>
    <scope>NUCLEOTIDE SEQUENCE [LARGE SCALE GENOMIC DNA]</scope>
    <source>
        <strain evidence="3 4">NBRC 109044</strain>
    </source>
</reference>